<evidence type="ECO:0000313" key="2">
    <source>
        <dbReference type="EMBL" id="MDI6453158.1"/>
    </source>
</evidence>
<accession>A0AAW6U598</accession>
<keyword evidence="1" id="KW-0175">Coiled coil</keyword>
<dbReference type="EMBL" id="JASCXW010000019">
    <property type="protein sequence ID" value="MDI6453158.1"/>
    <property type="molecule type" value="Genomic_DNA"/>
</dbReference>
<evidence type="ECO:0000313" key="3">
    <source>
        <dbReference type="Proteomes" id="UP001431532"/>
    </source>
</evidence>
<dbReference type="Gene3D" id="1.50.10.10">
    <property type="match status" value="1"/>
</dbReference>
<evidence type="ECO:0008006" key="4">
    <source>
        <dbReference type="Google" id="ProtNLM"/>
    </source>
</evidence>
<protein>
    <recommendedName>
        <fullName evidence="4">Cellobiose phosphorylase</fullName>
    </recommendedName>
</protein>
<evidence type="ECO:0000256" key="1">
    <source>
        <dbReference type="SAM" id="Coils"/>
    </source>
</evidence>
<comment type="caution">
    <text evidence="2">The sequence shown here is derived from an EMBL/GenBank/DDBJ whole genome shotgun (WGS) entry which is preliminary data.</text>
</comment>
<dbReference type="Proteomes" id="UP001431532">
    <property type="component" value="Unassembled WGS sequence"/>
</dbReference>
<reference evidence="2" key="1">
    <citation type="submission" date="2023-05" db="EMBL/GenBank/DDBJ databases">
        <title>Mariniplasma microaerophilum sp. nov., a novel anaerobic mollicute isolated from terrestrial mud volcano, Taman Peninsula, Russia.</title>
        <authorList>
            <person name="Khomyakova M.A."/>
            <person name="Merkel A.Y."/>
            <person name="Slobodkin A.I."/>
        </authorList>
    </citation>
    <scope>NUCLEOTIDE SEQUENCE</scope>
    <source>
        <strain evidence="2">M4Ah</strain>
    </source>
</reference>
<proteinExistence type="predicted"/>
<dbReference type="RefSeq" id="WP_282839588.1">
    <property type="nucleotide sequence ID" value="NZ_JASCXW010000019.1"/>
</dbReference>
<organism evidence="2 3">
    <name type="scientific">Peloplasma aerotolerans</name>
    <dbReference type="NCBI Taxonomy" id="3044389"/>
    <lineage>
        <taxon>Bacteria</taxon>
        <taxon>Bacillati</taxon>
        <taxon>Mycoplasmatota</taxon>
        <taxon>Mollicutes</taxon>
        <taxon>Acholeplasmatales</taxon>
        <taxon>Acholeplasmataceae</taxon>
        <taxon>Peloplasma</taxon>
    </lineage>
</organism>
<keyword evidence="3" id="KW-1185">Reference proteome</keyword>
<name>A0AAW6U598_9MOLU</name>
<feature type="coiled-coil region" evidence="1">
    <location>
        <begin position="700"/>
        <end position="727"/>
    </location>
</feature>
<sequence>MSQSSMVDYTIENYQKQKPFSSFLSGIAGKMGIPLWAFYVNRGQLISSFGVRDKNGAIMEFFPANSAYHYVSRTGFRTFVKIENQVYEFFKEQNENQNMTIRQDSISIEETNTKIGIKLKVTYYTLPNENISALVRKVEITNLKDRKIDVEVIDGLAQILPSGIDYGGYKAISNLLQSWMSSVQETNYVFYKLRASTDDSAEVNLVVDGNFYFTSANEKPLYISDYKLIFDEDTSLETPYQFINHSIKELSRIQQAHVNQVPCAMSGFHFKNLSKEVFASVIGYASNKDKLDDLSQKMNITYLLAKETENQVIHHELMDAVETKTSFPILDAYYKQCYLDNVLRGGTPLIFETLDGNIGYHIYSRKHGDLERDYNFFSLEPAFYSQGNGNFRDVLQNRRNDLFFYPELKDSNIYQFASLIQADGYNPLSIEGVKFTFEGDIEKQPKVLHQLLKEEFTPGSVATKLFEADLEVDQHLQEILKQSHVVIKASFGEGYWEDHFTYLYDLLDSYLSIYPDDLQTLMFEKTYPFFVSPVMVLPRSQKYVLTKDNKVRQYGAIKHFHDKKSTWLKNKNGQVKINLFGKLLTLILNKYGHLDPFGIGLSYEGNKPGWNDAMNGVPGLFGSGVSETIELQKLVQFLISILKTHPDQTVSLLKSTEQLAKAYEHLETSDAYQLWDQRMTHLETYRNELLNEQEVIVNQASHYQKVLESIEKNLNEALDKAKAIDKVYPTYITYEATDYEQILDNNKNPVIGEYGLPVVKVKAFEMKPLPIFLEAPARYLKSLSSKEEAKQIYNNVKQTGLYDRKLKFYQTSVSLEDYDHEIGRIRAFTQGWLERESNFLHMTYKYLLGLLKSELYEEFFEEIKTNYTCFMDPKVYGRSPIENSSFLATSSNPDPKKHGQGFVSRLTGSTAEVLSMWRYMFFGKQLFTLENGALCFTLTPKLPKTFFEGGKIEVKLFNKTTIIYHLLDDIDTYEPKAYVEKMTLHKDNEVCEVQGSKVIGKWTKDIREGNVFKINVYIRGGK</sequence>
<gene>
    <name evidence="2" type="ORF">QJ521_06255</name>
</gene>
<dbReference type="GO" id="GO:0005975">
    <property type="term" value="P:carbohydrate metabolic process"/>
    <property type="evidence" value="ECO:0007669"/>
    <property type="project" value="InterPro"/>
</dbReference>
<dbReference type="SUPFAM" id="SSF48208">
    <property type="entry name" value="Six-hairpin glycosidases"/>
    <property type="match status" value="1"/>
</dbReference>
<dbReference type="InterPro" id="IPR012341">
    <property type="entry name" value="6hp_glycosidase-like_sf"/>
</dbReference>
<dbReference type="InterPro" id="IPR008928">
    <property type="entry name" value="6-hairpin_glycosidase_sf"/>
</dbReference>
<dbReference type="AlphaFoldDB" id="A0AAW6U598"/>